<evidence type="ECO:0000259" key="2">
    <source>
        <dbReference type="Pfam" id="PF01035"/>
    </source>
</evidence>
<proteinExistence type="predicted"/>
<evidence type="ECO:0000313" key="3">
    <source>
        <dbReference type="EMBL" id="SVB47377.1"/>
    </source>
</evidence>
<dbReference type="SUPFAM" id="SSF46767">
    <property type="entry name" value="Methylated DNA-protein cysteine methyltransferase, C-terminal domain"/>
    <property type="match status" value="1"/>
</dbReference>
<dbReference type="InterPro" id="IPR014048">
    <property type="entry name" value="MethylDNA_cys_MeTrfase_DNA-bd"/>
</dbReference>
<accession>A0A382EBY9</accession>
<dbReference type="CDD" id="cd06445">
    <property type="entry name" value="ATase"/>
    <property type="match status" value="1"/>
</dbReference>
<gene>
    <name evidence="3" type="ORF">METZ01_LOCUS200231</name>
</gene>
<dbReference type="Gene3D" id="1.10.10.10">
    <property type="entry name" value="Winged helix-like DNA-binding domain superfamily/Winged helix DNA-binding domain"/>
    <property type="match status" value="1"/>
</dbReference>
<feature type="domain" description="Methylated-DNA-[protein]-cysteine S-methyltransferase DNA binding" evidence="2">
    <location>
        <begin position="2"/>
        <end position="57"/>
    </location>
</feature>
<evidence type="ECO:0000256" key="1">
    <source>
        <dbReference type="ARBA" id="ARBA00022763"/>
    </source>
</evidence>
<dbReference type="PANTHER" id="PTHR42942">
    <property type="entry name" value="6-O-METHYLGUANINE DNA METHYLTRANSFERASE"/>
    <property type="match status" value="1"/>
</dbReference>
<dbReference type="GO" id="GO:0006281">
    <property type="term" value="P:DNA repair"/>
    <property type="evidence" value="ECO:0007669"/>
    <property type="project" value="InterPro"/>
</dbReference>
<protein>
    <recommendedName>
        <fullName evidence="2">Methylated-DNA-[protein]-cysteine S-methyltransferase DNA binding domain-containing protein</fullName>
    </recommendedName>
</protein>
<dbReference type="EMBL" id="UINC01043395">
    <property type="protein sequence ID" value="SVB47377.1"/>
    <property type="molecule type" value="Genomic_DNA"/>
</dbReference>
<dbReference type="PANTHER" id="PTHR42942:SF1">
    <property type="entry name" value="ALKYLTRANSFERASE-LIKE PROTEIN 1"/>
    <property type="match status" value="1"/>
</dbReference>
<reference evidence="3" key="1">
    <citation type="submission" date="2018-05" db="EMBL/GenBank/DDBJ databases">
        <authorList>
            <person name="Lanie J.A."/>
            <person name="Ng W.-L."/>
            <person name="Kazmierczak K.M."/>
            <person name="Andrzejewski T.M."/>
            <person name="Davidsen T.M."/>
            <person name="Wayne K.J."/>
            <person name="Tettelin H."/>
            <person name="Glass J.I."/>
            <person name="Rusch D."/>
            <person name="Podicherti R."/>
            <person name="Tsui H.-C.T."/>
            <person name="Winkler M.E."/>
        </authorList>
    </citation>
    <scope>NUCLEOTIDE SEQUENCE</scope>
</reference>
<dbReference type="AlphaFoldDB" id="A0A382EBY9"/>
<dbReference type="InterPro" id="IPR052520">
    <property type="entry name" value="ATL_DNA_repair"/>
</dbReference>
<organism evidence="3">
    <name type="scientific">marine metagenome</name>
    <dbReference type="NCBI Taxonomy" id="408172"/>
    <lineage>
        <taxon>unclassified sequences</taxon>
        <taxon>metagenomes</taxon>
        <taxon>ecological metagenomes</taxon>
    </lineage>
</organism>
<keyword evidence="1" id="KW-0227">DNA damage</keyword>
<dbReference type="GO" id="GO:0003824">
    <property type="term" value="F:catalytic activity"/>
    <property type="evidence" value="ECO:0007669"/>
    <property type="project" value="InterPro"/>
</dbReference>
<dbReference type="InterPro" id="IPR036217">
    <property type="entry name" value="MethylDNA_cys_MeTrfase_DNAb"/>
</dbReference>
<name>A0A382EBY9_9ZZZZ</name>
<feature type="non-terminal residue" evidence="3">
    <location>
        <position position="64"/>
    </location>
</feature>
<sequence length="64" mass="7130">MVSDIPYGRVSTYGQIADMASLYSARMVGFALASLKESHEDIPWHRLVNSNGEISTRSLDQMLL</sequence>
<dbReference type="Pfam" id="PF01035">
    <property type="entry name" value="DNA_binding_1"/>
    <property type="match status" value="1"/>
</dbReference>
<dbReference type="InterPro" id="IPR036388">
    <property type="entry name" value="WH-like_DNA-bd_sf"/>
</dbReference>